<feature type="region of interest" description="Disordered" evidence="1">
    <location>
        <begin position="66"/>
        <end position="96"/>
    </location>
</feature>
<evidence type="ECO:0000313" key="4">
    <source>
        <dbReference type="Proteomes" id="UP000305887"/>
    </source>
</evidence>
<keyword evidence="2" id="KW-0732">Signal</keyword>
<name>A0A5C4MTF8_9RHOB</name>
<dbReference type="Proteomes" id="UP000305887">
    <property type="component" value="Unassembled WGS sequence"/>
</dbReference>
<keyword evidence="4" id="KW-1185">Reference proteome</keyword>
<feature type="compositionally biased region" description="Basic and acidic residues" evidence="1">
    <location>
        <begin position="66"/>
        <end position="83"/>
    </location>
</feature>
<sequence>MKRLALRRNVLMAAGTAAVMAVAASVSTQQASAQPAHLSGTVGFAGGVVIPNGEIEIYIEDPAARDDAGQRAAETRVESDGKSKAIGFSLSGPKASTASPNTRIVARLERADGWLLARGSATVGADAPVHITLHTVMY</sequence>
<gene>
    <name evidence="3" type="ORF">FHG66_12020</name>
</gene>
<dbReference type="AlphaFoldDB" id="A0A5C4MTF8"/>
<organism evidence="3 4">
    <name type="scientific">Rubellimicrobium rubrum</name>
    <dbReference type="NCBI Taxonomy" id="2585369"/>
    <lineage>
        <taxon>Bacteria</taxon>
        <taxon>Pseudomonadati</taxon>
        <taxon>Pseudomonadota</taxon>
        <taxon>Alphaproteobacteria</taxon>
        <taxon>Rhodobacterales</taxon>
        <taxon>Roseobacteraceae</taxon>
        <taxon>Rubellimicrobium</taxon>
    </lineage>
</organism>
<dbReference type="OrthoDB" id="7667742at2"/>
<dbReference type="EMBL" id="VDFU01000013">
    <property type="protein sequence ID" value="TNC49169.1"/>
    <property type="molecule type" value="Genomic_DNA"/>
</dbReference>
<feature type="signal peptide" evidence="2">
    <location>
        <begin position="1"/>
        <end position="23"/>
    </location>
</feature>
<reference evidence="3 4" key="1">
    <citation type="submission" date="2019-06" db="EMBL/GenBank/DDBJ databases">
        <title>YIM 131921 draft genome.</title>
        <authorList>
            <person name="Jiang L."/>
        </authorList>
    </citation>
    <scope>NUCLEOTIDE SEQUENCE [LARGE SCALE GENOMIC DNA]</scope>
    <source>
        <strain evidence="3 4">YIM 131921</strain>
    </source>
</reference>
<dbReference type="PROSITE" id="PS51318">
    <property type="entry name" value="TAT"/>
    <property type="match status" value="1"/>
</dbReference>
<protein>
    <submittedName>
        <fullName evidence="3">Uncharacterized protein</fullName>
    </submittedName>
</protein>
<feature type="chain" id="PRO_5022955901" evidence="2">
    <location>
        <begin position="24"/>
        <end position="138"/>
    </location>
</feature>
<dbReference type="InterPro" id="IPR006311">
    <property type="entry name" value="TAT_signal"/>
</dbReference>
<proteinExistence type="predicted"/>
<evidence type="ECO:0000256" key="2">
    <source>
        <dbReference type="SAM" id="SignalP"/>
    </source>
</evidence>
<evidence type="ECO:0000313" key="3">
    <source>
        <dbReference type="EMBL" id="TNC49169.1"/>
    </source>
</evidence>
<evidence type="ECO:0000256" key="1">
    <source>
        <dbReference type="SAM" id="MobiDB-lite"/>
    </source>
</evidence>
<comment type="caution">
    <text evidence="3">The sequence shown here is derived from an EMBL/GenBank/DDBJ whole genome shotgun (WGS) entry which is preliminary data.</text>
</comment>
<accession>A0A5C4MTF8</accession>
<dbReference type="RefSeq" id="WP_139077067.1">
    <property type="nucleotide sequence ID" value="NZ_VDFU01000013.1"/>
</dbReference>